<evidence type="ECO:0000256" key="1">
    <source>
        <dbReference type="ARBA" id="ARBA00004123"/>
    </source>
</evidence>
<keyword evidence="6" id="KW-0175">Coiled coil</keyword>
<evidence type="ECO:0000256" key="6">
    <source>
        <dbReference type="SAM" id="Coils"/>
    </source>
</evidence>
<evidence type="ECO:0000256" key="4">
    <source>
        <dbReference type="ARBA" id="ARBA00023163"/>
    </source>
</evidence>
<evidence type="ECO:0000313" key="9">
    <source>
        <dbReference type="Proteomes" id="UP001163823"/>
    </source>
</evidence>
<dbReference type="CDD" id="cd00265">
    <property type="entry name" value="MADS_MEF2_like"/>
    <property type="match status" value="1"/>
</dbReference>
<dbReference type="InterPro" id="IPR050142">
    <property type="entry name" value="MADS-box/MEF2_TF"/>
</dbReference>
<evidence type="ECO:0000313" key="8">
    <source>
        <dbReference type="EMBL" id="KAJ7951487.1"/>
    </source>
</evidence>
<keyword evidence="5" id="KW-0539">Nucleus</keyword>
<dbReference type="EMBL" id="JARAOO010000011">
    <property type="protein sequence ID" value="KAJ7951487.1"/>
    <property type="molecule type" value="Genomic_DNA"/>
</dbReference>
<dbReference type="Gene3D" id="3.40.1810.10">
    <property type="entry name" value="Transcription factor, MADS-box"/>
    <property type="match status" value="1"/>
</dbReference>
<keyword evidence="2" id="KW-0805">Transcription regulation</keyword>
<dbReference type="SMART" id="SM00432">
    <property type="entry name" value="MADS"/>
    <property type="match status" value="1"/>
</dbReference>
<comment type="subcellular location">
    <subcellularLocation>
        <location evidence="1">Nucleus</location>
    </subcellularLocation>
</comment>
<protein>
    <submittedName>
        <fullName evidence="8">MADS-box transcription factor</fullName>
    </submittedName>
</protein>
<dbReference type="PROSITE" id="PS50066">
    <property type="entry name" value="MADS_BOX_2"/>
    <property type="match status" value="1"/>
</dbReference>
<dbReference type="GO" id="GO:0005634">
    <property type="term" value="C:nucleus"/>
    <property type="evidence" value="ECO:0007669"/>
    <property type="project" value="UniProtKB-SubCell"/>
</dbReference>
<dbReference type="InterPro" id="IPR036879">
    <property type="entry name" value="TF_MADSbox_sf"/>
</dbReference>
<dbReference type="Pfam" id="PF00319">
    <property type="entry name" value="SRF-TF"/>
    <property type="match status" value="1"/>
</dbReference>
<organism evidence="8 9">
    <name type="scientific">Quillaja saponaria</name>
    <name type="common">Soap bark tree</name>
    <dbReference type="NCBI Taxonomy" id="32244"/>
    <lineage>
        <taxon>Eukaryota</taxon>
        <taxon>Viridiplantae</taxon>
        <taxon>Streptophyta</taxon>
        <taxon>Embryophyta</taxon>
        <taxon>Tracheophyta</taxon>
        <taxon>Spermatophyta</taxon>
        <taxon>Magnoliopsida</taxon>
        <taxon>eudicotyledons</taxon>
        <taxon>Gunneridae</taxon>
        <taxon>Pentapetalae</taxon>
        <taxon>rosids</taxon>
        <taxon>fabids</taxon>
        <taxon>Fabales</taxon>
        <taxon>Quillajaceae</taxon>
        <taxon>Quillaja</taxon>
    </lineage>
</organism>
<proteinExistence type="predicted"/>
<reference evidence="8" key="1">
    <citation type="journal article" date="2023" name="Science">
        <title>Elucidation of the pathway for biosynthesis of saponin adjuvants from the soapbark tree.</title>
        <authorList>
            <person name="Reed J."/>
            <person name="Orme A."/>
            <person name="El-Demerdash A."/>
            <person name="Owen C."/>
            <person name="Martin L.B.B."/>
            <person name="Misra R.C."/>
            <person name="Kikuchi S."/>
            <person name="Rejzek M."/>
            <person name="Martin A.C."/>
            <person name="Harkess A."/>
            <person name="Leebens-Mack J."/>
            <person name="Louveau T."/>
            <person name="Stephenson M.J."/>
            <person name="Osbourn A."/>
        </authorList>
    </citation>
    <scope>NUCLEOTIDE SEQUENCE</scope>
    <source>
        <strain evidence="8">S10</strain>
    </source>
</reference>
<dbReference type="PANTHER" id="PTHR48019">
    <property type="entry name" value="SERUM RESPONSE FACTOR HOMOLOG"/>
    <property type="match status" value="1"/>
</dbReference>
<dbReference type="GO" id="GO:0046983">
    <property type="term" value="F:protein dimerization activity"/>
    <property type="evidence" value="ECO:0007669"/>
    <property type="project" value="InterPro"/>
</dbReference>
<feature type="domain" description="MADS-box" evidence="7">
    <location>
        <begin position="1"/>
        <end position="61"/>
    </location>
</feature>
<comment type="caution">
    <text evidence="8">The sequence shown here is derived from an EMBL/GenBank/DDBJ whole genome shotgun (WGS) entry which is preliminary data.</text>
</comment>
<dbReference type="InterPro" id="IPR002100">
    <property type="entry name" value="TF_MADSbox"/>
</dbReference>
<dbReference type="PRINTS" id="PR00404">
    <property type="entry name" value="MADSDOMAIN"/>
</dbReference>
<dbReference type="GO" id="GO:0045944">
    <property type="term" value="P:positive regulation of transcription by RNA polymerase II"/>
    <property type="evidence" value="ECO:0007669"/>
    <property type="project" value="InterPro"/>
</dbReference>
<dbReference type="AlphaFoldDB" id="A0AAD7L4Y5"/>
<dbReference type="InterPro" id="IPR033896">
    <property type="entry name" value="MEF2-like_N"/>
</dbReference>
<keyword evidence="3" id="KW-0238">DNA-binding</keyword>
<evidence type="ECO:0000259" key="7">
    <source>
        <dbReference type="PROSITE" id="PS50066"/>
    </source>
</evidence>
<name>A0AAD7L4Y5_QUISA</name>
<dbReference type="SUPFAM" id="SSF55455">
    <property type="entry name" value="SRF-like"/>
    <property type="match status" value="1"/>
</dbReference>
<gene>
    <name evidence="8" type="ORF">O6P43_027526</name>
</gene>
<dbReference type="Proteomes" id="UP001163823">
    <property type="component" value="Chromosome 11"/>
</dbReference>
<keyword evidence="9" id="KW-1185">Reference proteome</keyword>
<evidence type="ECO:0000256" key="5">
    <source>
        <dbReference type="ARBA" id="ARBA00023242"/>
    </source>
</evidence>
<dbReference type="FunFam" id="3.40.1810.10:FF:000028">
    <property type="entry name" value="Agamous-like MADS-box protein AGL66 isoform A"/>
    <property type="match status" value="1"/>
</dbReference>
<keyword evidence="4" id="KW-0804">Transcription</keyword>
<accession>A0AAD7L4Y5</accession>
<dbReference type="GO" id="GO:0000977">
    <property type="term" value="F:RNA polymerase II transcription regulatory region sequence-specific DNA binding"/>
    <property type="evidence" value="ECO:0007669"/>
    <property type="project" value="InterPro"/>
</dbReference>
<sequence length="264" mass="30235">MSRVKFQIKKIENTTNRHATFSKRRNGLLKKVYELSVLCDVDVALIMFSPSGKASLFSWNKSIEQILAQYVKLSKHEHESLKNSDSQLEEIQQEILSYKTMLEDAMKLLSIFEGDPSEITTLSEVEYREHILEETLKKVWMRKQILEEQSNSQATPQVQLTGLDIGISNNSLECCLPAQRDPRADQILDFLDANYILLPHSRDQQQPVFDILSPPSSTFVHGQNINQDDLQMIPQIGLMEDVNAQHPQFGHVTDDVNLSPNWNL</sequence>
<feature type="coiled-coil region" evidence="6">
    <location>
        <begin position="81"/>
        <end position="108"/>
    </location>
</feature>
<evidence type="ECO:0000256" key="2">
    <source>
        <dbReference type="ARBA" id="ARBA00023015"/>
    </source>
</evidence>
<evidence type="ECO:0000256" key="3">
    <source>
        <dbReference type="ARBA" id="ARBA00023125"/>
    </source>
</evidence>
<dbReference type="KEGG" id="qsa:O6P43_027526"/>